<dbReference type="Gramene" id="A04p10690.2_BraZ1">
    <property type="protein sequence ID" value="A04p10690.2_BraZ1.CDS.1"/>
    <property type="gene ID" value="A04g10690.2_BraZ1"/>
</dbReference>
<reference evidence="1 2" key="1">
    <citation type="submission" date="2021-07" db="EMBL/GenBank/DDBJ databases">
        <authorList>
            <consortium name="Genoscope - CEA"/>
            <person name="William W."/>
        </authorList>
    </citation>
    <scope>NUCLEOTIDE SEQUENCE [LARGE SCALE GENOMIC DNA]</scope>
</reference>
<sequence length="49" mass="5354">KTQNFVDNVHPFLLVVYGLTLRSCPSSVIMANVILYTASNEPAGLLHPI</sequence>
<dbReference type="EMBL" id="LS974620">
    <property type="protein sequence ID" value="CAG7906168.1"/>
    <property type="molecule type" value="Genomic_DNA"/>
</dbReference>
<accession>A0A8D9HUK1</accession>
<gene>
    <name evidence="1" type="ORF">BRAPAZ1V2_A04P10690.2</name>
</gene>
<feature type="non-terminal residue" evidence="1">
    <location>
        <position position="1"/>
    </location>
</feature>
<dbReference type="AlphaFoldDB" id="A0A8D9HUK1"/>
<protein>
    <submittedName>
        <fullName evidence="1">Uncharacterized protein</fullName>
    </submittedName>
</protein>
<evidence type="ECO:0000313" key="1">
    <source>
        <dbReference type="EMBL" id="CAG7906168.1"/>
    </source>
</evidence>
<organism evidence="1 2">
    <name type="scientific">Brassica campestris</name>
    <name type="common">Field mustard</name>
    <dbReference type="NCBI Taxonomy" id="3711"/>
    <lineage>
        <taxon>Eukaryota</taxon>
        <taxon>Viridiplantae</taxon>
        <taxon>Streptophyta</taxon>
        <taxon>Embryophyta</taxon>
        <taxon>Tracheophyta</taxon>
        <taxon>Spermatophyta</taxon>
        <taxon>Magnoliopsida</taxon>
        <taxon>eudicotyledons</taxon>
        <taxon>Gunneridae</taxon>
        <taxon>Pentapetalae</taxon>
        <taxon>rosids</taxon>
        <taxon>malvids</taxon>
        <taxon>Brassicales</taxon>
        <taxon>Brassicaceae</taxon>
        <taxon>Brassiceae</taxon>
        <taxon>Brassica</taxon>
    </lineage>
</organism>
<proteinExistence type="predicted"/>
<dbReference type="Proteomes" id="UP000694005">
    <property type="component" value="Chromosome A04"/>
</dbReference>
<name>A0A8D9HUK1_BRACM</name>
<evidence type="ECO:0000313" key="2">
    <source>
        <dbReference type="Proteomes" id="UP000694005"/>
    </source>
</evidence>